<name>A0ABS7HCU6_9HYPH</name>
<sequence length="88" mass="9410">MHPDAIHFGAMLQKRLAFPSLVVSSLNDPQMPCEQCRHYATVWGSDLIDLGHAGQINVASGFGPVSLVTGSSACSIEINPTGWPESCR</sequence>
<dbReference type="Proteomes" id="UP000757604">
    <property type="component" value="Unassembled WGS sequence"/>
</dbReference>
<protein>
    <submittedName>
        <fullName evidence="1">Alpha/beta hydrolase</fullName>
    </submittedName>
</protein>
<accession>A0ABS7HCU6</accession>
<evidence type="ECO:0000313" key="1">
    <source>
        <dbReference type="EMBL" id="MBW9064988.1"/>
    </source>
</evidence>
<gene>
    <name evidence="1" type="ORF">JNB71_16930</name>
</gene>
<keyword evidence="1" id="KW-0378">Hydrolase</keyword>
<reference evidence="1 2" key="1">
    <citation type="journal article" date="2021" name="MBio">
        <title>Poor Competitiveness of Bradyrhizobium in Pigeon Pea Root Colonization in Indian Soils.</title>
        <authorList>
            <person name="Chalasani D."/>
            <person name="Basu A."/>
            <person name="Pullabhotla S.V.S.R.N."/>
            <person name="Jorrin B."/>
            <person name="Neal A.L."/>
            <person name="Poole P.S."/>
            <person name="Podile A.R."/>
            <person name="Tkacz A."/>
        </authorList>
    </citation>
    <scope>NUCLEOTIDE SEQUENCE [LARGE SCALE GENOMIC DNA]</scope>
    <source>
        <strain evidence="1 2">HU44</strain>
    </source>
</reference>
<dbReference type="Pfam" id="PF06821">
    <property type="entry name" value="Ser_hydrolase"/>
    <property type="match status" value="1"/>
</dbReference>
<dbReference type="InterPro" id="IPR029058">
    <property type="entry name" value="AB_hydrolase_fold"/>
</dbReference>
<comment type="caution">
    <text evidence="1">The sequence shown here is derived from an EMBL/GenBank/DDBJ whole genome shotgun (WGS) entry which is preliminary data.</text>
</comment>
<dbReference type="EMBL" id="JAEUAO010000004">
    <property type="protein sequence ID" value="MBW9064988.1"/>
    <property type="molecule type" value="Genomic_DNA"/>
</dbReference>
<evidence type="ECO:0000313" key="2">
    <source>
        <dbReference type="Proteomes" id="UP000757604"/>
    </source>
</evidence>
<dbReference type="GO" id="GO:0016787">
    <property type="term" value="F:hydrolase activity"/>
    <property type="evidence" value="ECO:0007669"/>
    <property type="project" value="UniProtKB-KW"/>
</dbReference>
<organism evidence="1 2">
    <name type="scientific">Rhizobium herbae</name>
    <dbReference type="NCBI Taxonomy" id="508661"/>
    <lineage>
        <taxon>Bacteria</taxon>
        <taxon>Pseudomonadati</taxon>
        <taxon>Pseudomonadota</taxon>
        <taxon>Alphaproteobacteria</taxon>
        <taxon>Hyphomicrobiales</taxon>
        <taxon>Rhizobiaceae</taxon>
        <taxon>Rhizobium/Agrobacterium group</taxon>
        <taxon>Rhizobium</taxon>
    </lineage>
</organism>
<proteinExistence type="predicted"/>
<dbReference type="SUPFAM" id="SSF53474">
    <property type="entry name" value="alpha/beta-Hydrolases"/>
    <property type="match status" value="1"/>
</dbReference>
<dbReference type="InterPro" id="IPR010662">
    <property type="entry name" value="RBBP9/YdeN"/>
</dbReference>
<dbReference type="Gene3D" id="3.40.50.1820">
    <property type="entry name" value="alpha/beta hydrolase"/>
    <property type="match status" value="1"/>
</dbReference>
<keyword evidence="2" id="KW-1185">Reference proteome</keyword>